<accession>A0ABR7AE74</accession>
<dbReference type="EMBL" id="JACOIH010000009">
    <property type="protein sequence ID" value="MBC3938742.1"/>
    <property type="molecule type" value="Genomic_DNA"/>
</dbReference>
<keyword evidence="1" id="KW-1133">Transmembrane helix</keyword>
<dbReference type="RefSeq" id="WP_147437537.1">
    <property type="nucleotide sequence ID" value="NZ_JACOIH010000009.1"/>
</dbReference>
<keyword evidence="1" id="KW-0472">Membrane</keyword>
<sequence>MKPDRQEELQESLDFLRGRFEELNRDIKLPHSLDAEVLRARLEEIEEVPEERSGKVIRWRAIASVAACFVVVLGAVWFLNSGAAKSADLLNGPALAEAETAEMPETAADMAAAPADAPAEAAMPMLASAASGGAEAAYYAADYTEVRDTIYRLAGDRMLKGSFSGDLYLADGAAPEAGAVEDAAPAADAGGMIRSAPAAFSGTNVQEAGVDEADIVKTDGKYLYSYVYQNTTSQSPAIFIADAQKMTLTATIEVDPAIDEFYLDGDRLVTVGYSADELPAPKQTVVEATDDSLVDRSAASDDAAPWNGSWDGGVEMTVYDISDPAEPQEVRTFRQDGNYVSSRLMDGTLYLVSRKYVYADLTDKRTPMSDIVPVYFESGAAEPRLLPADKIAIAPDCSSADYAVVSAVNVRTGRSDTRAVLGGGDGVYMSTDNLYVYYDSWRGSVSDSESYRRTGIVKFSAGGKLDLIGTAWIDGYVDGQFAFSELDGNLRVAATAEYPVKGASNNLYVLDSGMRQIGRLEGLAPGERIYSVRYLGETAYVVTFRETDPLFAIDLSDPRAPKVLGQLKIPGFSEYLHPLDDGLLLGIGQSVDERGTANGVKLSMFDVSDPLNPKELYVYNFGGEGVWAEALSNHKAILFDEERSLFGFAVDTGFGRIVSRYYVFSYGKDADGFTLKAKISHDDFGPNAFSGVNRGLYIGNILYTFSPDWIVSYDLDSFTRKEILRLK</sequence>
<feature type="transmembrane region" description="Helical" evidence="1">
    <location>
        <begin position="61"/>
        <end position="79"/>
    </location>
</feature>
<protein>
    <submittedName>
        <fullName evidence="2">Beta-propeller domain-containing protein</fullName>
    </submittedName>
</protein>
<reference evidence="2 3" key="1">
    <citation type="submission" date="2020-08" db="EMBL/GenBank/DDBJ databases">
        <authorList>
            <person name="Liu C."/>
            <person name="Sun Q."/>
        </authorList>
    </citation>
    <scope>NUCLEOTIDE SEQUENCE [LARGE SCALE GENOMIC DNA]</scope>
    <source>
        <strain evidence="2 3">22A2-44</strain>
    </source>
</reference>
<evidence type="ECO:0000313" key="2">
    <source>
        <dbReference type="EMBL" id="MBC3938742.1"/>
    </source>
</evidence>
<gene>
    <name evidence="2" type="ORF">H8R05_07460</name>
</gene>
<proteinExistence type="predicted"/>
<organism evidence="2 3">
    <name type="scientific">Anaerotruncus massiliensis</name>
    <name type="common">ex Togo et al. 2019</name>
    <dbReference type="NCBI Taxonomy" id="1673720"/>
    <lineage>
        <taxon>Bacteria</taxon>
        <taxon>Bacillati</taxon>
        <taxon>Bacillota</taxon>
        <taxon>Clostridia</taxon>
        <taxon>Eubacteriales</taxon>
        <taxon>Oscillospiraceae</taxon>
        <taxon>Anaerotruncus</taxon>
    </lineage>
</organism>
<name>A0ABR7AE74_9FIRM</name>
<keyword evidence="3" id="KW-1185">Reference proteome</keyword>
<evidence type="ECO:0000313" key="3">
    <source>
        <dbReference type="Proteomes" id="UP000602181"/>
    </source>
</evidence>
<comment type="caution">
    <text evidence="2">The sequence shown here is derived from an EMBL/GenBank/DDBJ whole genome shotgun (WGS) entry which is preliminary data.</text>
</comment>
<evidence type="ECO:0000256" key="1">
    <source>
        <dbReference type="SAM" id="Phobius"/>
    </source>
</evidence>
<keyword evidence="1" id="KW-0812">Transmembrane</keyword>
<dbReference type="InterPro" id="IPR011044">
    <property type="entry name" value="Quino_amine_DH_bsu"/>
</dbReference>
<dbReference type="Pfam" id="PF09826">
    <property type="entry name" value="Beta_propel"/>
    <property type="match status" value="1"/>
</dbReference>
<dbReference type="SUPFAM" id="SSF50969">
    <property type="entry name" value="YVTN repeat-like/Quinoprotein amine dehydrogenase"/>
    <property type="match status" value="1"/>
</dbReference>
<dbReference type="Proteomes" id="UP000602181">
    <property type="component" value="Unassembled WGS sequence"/>
</dbReference>
<dbReference type="InterPro" id="IPR019198">
    <property type="entry name" value="Beta_propeller_containing"/>
</dbReference>